<protein>
    <recommendedName>
        <fullName evidence="4">N-acetylgalactosaminide beta-1,3-galactosyltransferase</fullName>
        <ecNumber evidence="4">2.4.1.122</ecNumber>
    </recommendedName>
</protein>
<dbReference type="Gene3D" id="3.90.550.50">
    <property type="match status" value="1"/>
</dbReference>
<keyword evidence="9" id="KW-0735">Signal-anchor</keyword>
<evidence type="ECO:0000256" key="7">
    <source>
        <dbReference type="ARBA" id="ARBA00022692"/>
    </source>
</evidence>
<evidence type="ECO:0000256" key="10">
    <source>
        <dbReference type="ARBA" id="ARBA00022989"/>
    </source>
</evidence>
<organism evidence="13 14">
    <name type="scientific">Cryptosporidium xiaoi</name>
    <dbReference type="NCBI Taxonomy" id="659607"/>
    <lineage>
        <taxon>Eukaryota</taxon>
        <taxon>Sar</taxon>
        <taxon>Alveolata</taxon>
        <taxon>Apicomplexa</taxon>
        <taxon>Conoidasida</taxon>
        <taxon>Coccidia</taxon>
        <taxon>Eucoccidiorida</taxon>
        <taxon>Eimeriorina</taxon>
        <taxon>Cryptosporidiidae</taxon>
        <taxon>Cryptosporidium</taxon>
    </lineage>
</organism>
<dbReference type="GO" id="GO:0016020">
    <property type="term" value="C:membrane"/>
    <property type="evidence" value="ECO:0007669"/>
    <property type="project" value="UniProtKB-SubCell"/>
</dbReference>
<evidence type="ECO:0000256" key="8">
    <source>
        <dbReference type="ARBA" id="ARBA00022741"/>
    </source>
</evidence>
<keyword evidence="14" id="KW-1185">Reference proteome</keyword>
<comment type="similarity">
    <text evidence="3">Belongs to the glycosyltransferase 31 family. Beta3-Gal-T subfamily.</text>
</comment>
<dbReference type="Proteomes" id="UP001311799">
    <property type="component" value="Unassembled WGS sequence"/>
</dbReference>
<keyword evidence="6" id="KW-0808">Transferase</keyword>
<dbReference type="EMBL" id="JAWDEY010000037">
    <property type="protein sequence ID" value="KAK6587578.1"/>
    <property type="molecule type" value="Genomic_DNA"/>
</dbReference>
<dbReference type="Pfam" id="PF02434">
    <property type="entry name" value="Fringe"/>
    <property type="match status" value="1"/>
</dbReference>
<dbReference type="EC" id="2.4.1.122" evidence="4"/>
<evidence type="ECO:0000256" key="11">
    <source>
        <dbReference type="ARBA" id="ARBA00023136"/>
    </source>
</evidence>
<evidence type="ECO:0000313" key="14">
    <source>
        <dbReference type="Proteomes" id="UP001311799"/>
    </source>
</evidence>
<keyword evidence="10" id="KW-1133">Transmembrane helix</keyword>
<gene>
    <name evidence="13" type="ORF">RS030_91538</name>
</gene>
<evidence type="ECO:0000256" key="3">
    <source>
        <dbReference type="ARBA" id="ARBA00006462"/>
    </source>
</evidence>
<evidence type="ECO:0000256" key="4">
    <source>
        <dbReference type="ARBA" id="ARBA00012557"/>
    </source>
</evidence>
<dbReference type="InterPro" id="IPR003378">
    <property type="entry name" value="Fringe-like_glycosylTrfase"/>
</dbReference>
<keyword evidence="7" id="KW-0812">Transmembrane</keyword>
<keyword evidence="8" id="KW-0547">Nucleotide-binding</keyword>
<comment type="caution">
    <text evidence="13">The sequence shown here is derived from an EMBL/GenBank/DDBJ whole genome shotgun (WGS) entry which is preliminary data.</text>
</comment>
<comment type="subcellular location">
    <subcellularLocation>
        <location evidence="1">Membrane</location>
        <topology evidence="1">Single-pass type II membrane protein</topology>
    </subcellularLocation>
</comment>
<dbReference type="GO" id="GO:0016263">
    <property type="term" value="F:glycoprotein-N-acetylgalactosamine 3-beta-galactosyltransferase activity"/>
    <property type="evidence" value="ECO:0007669"/>
    <property type="project" value="UniProtKB-EC"/>
</dbReference>
<dbReference type="InterPro" id="IPR026050">
    <property type="entry name" value="C1GALT1/C1GALT1_chp1"/>
</dbReference>
<dbReference type="AlphaFoldDB" id="A0AAV9XSY5"/>
<keyword evidence="5" id="KW-0328">Glycosyltransferase</keyword>
<evidence type="ECO:0000256" key="6">
    <source>
        <dbReference type="ARBA" id="ARBA00022679"/>
    </source>
</evidence>
<evidence type="ECO:0000313" key="13">
    <source>
        <dbReference type="EMBL" id="KAK6587578.1"/>
    </source>
</evidence>
<accession>A0AAV9XSY5</accession>
<name>A0AAV9XSY5_9CRYT</name>
<keyword evidence="11" id="KW-0472">Membrane</keyword>
<evidence type="ECO:0000256" key="5">
    <source>
        <dbReference type="ARBA" id="ARBA00022676"/>
    </source>
</evidence>
<comment type="pathway">
    <text evidence="2">Protein modification; protein glycosylation.</text>
</comment>
<evidence type="ECO:0000256" key="2">
    <source>
        <dbReference type="ARBA" id="ARBA00004922"/>
    </source>
</evidence>
<dbReference type="GO" id="GO:0000166">
    <property type="term" value="F:nucleotide binding"/>
    <property type="evidence" value="ECO:0007669"/>
    <property type="project" value="UniProtKB-KW"/>
</dbReference>
<dbReference type="PANTHER" id="PTHR23033">
    <property type="entry name" value="BETA1,3-GALACTOSYLTRANSFERASE"/>
    <property type="match status" value="1"/>
</dbReference>
<proteinExistence type="inferred from homology"/>
<evidence type="ECO:0000256" key="9">
    <source>
        <dbReference type="ARBA" id="ARBA00022968"/>
    </source>
</evidence>
<evidence type="ECO:0000259" key="12">
    <source>
        <dbReference type="Pfam" id="PF02434"/>
    </source>
</evidence>
<sequence length="581" mass="67923">MLVVNKAGLILCLFVYLYGRFIDVRLFSHCIENNDTHYLREKVKFIIFDNFLTGSDGKSILDILKNELGMPKENIYFLDDNIVEYSQDTLLLPILIRHVTESDNNFDWFFILNSNTRFDHVSLNQMLYKMNSEQIQYEKLQNIDSNVNIKSPNNNYIGAKINDDTPSIVHHYNLDKTLNYPFIHSGYLIRKYAIESLSVSINSKSSANRYKSKIFTDVHYELSRFLNEEISINLKDVPEFCITLSDTNPKYHKKNSVVPKKCITWSISQRISHNCVSFSLPIYEYKKKSLNIVDPETVVIAVKTTKDYHHTRVKQICKLWADSSIYLNYDSIHSNKYCSDYANNVKTILDRYKGKNINLEFLSDYGENINGKIDIIDLNVENQTSGHCSKLYSIVHYLYKKYYNSVKNIEYYVIVDDDTLLVPFSLLNSLNYVQNYYFDYNDSGKYDRNSYLYMGLRYSLGSITENWSIDYITGGGGIVINSRALHKLASCKECICNSPNEPDDMALGRWFRYLKIRATNFFGFNQAEPSNYHSYYNYYSHITSFHKLGTTLNEISQKYNQFFELLYPHANIDTSNKHEEL</sequence>
<reference evidence="13 14" key="1">
    <citation type="submission" date="2023-10" db="EMBL/GenBank/DDBJ databases">
        <title>Comparative genomics analysis reveals potential genetic determinants of host preference in Cryptosporidium xiaoi.</title>
        <authorList>
            <person name="Xiao L."/>
            <person name="Li J."/>
        </authorList>
    </citation>
    <scope>NUCLEOTIDE SEQUENCE [LARGE SCALE GENOMIC DNA]</scope>
    <source>
        <strain evidence="13 14">52996</strain>
    </source>
</reference>
<evidence type="ECO:0000256" key="1">
    <source>
        <dbReference type="ARBA" id="ARBA00004606"/>
    </source>
</evidence>
<feature type="domain" description="Fringe-like glycosyltransferase" evidence="12">
    <location>
        <begin position="345"/>
        <end position="557"/>
    </location>
</feature>
<dbReference type="PANTHER" id="PTHR23033:SF14">
    <property type="entry name" value="GLYCOPROTEIN-N-ACETYLGALACTOSAMINE 3-BETA-GALACTOSYLTRANSFERASE 1-RELATED"/>
    <property type="match status" value="1"/>
</dbReference>